<dbReference type="Proteomes" id="UP000197007">
    <property type="component" value="Chromosome"/>
</dbReference>
<accession>A0A1Z4BKT1</accession>
<protein>
    <submittedName>
        <fullName evidence="1">Uncharacterized protein</fullName>
    </submittedName>
</protein>
<dbReference type="RefSeq" id="WP_088593082.1">
    <property type="nucleotide sequence ID" value="NZ_CP022022.1"/>
</dbReference>
<dbReference type="KEGG" id="capn:CBG49_01530"/>
<proteinExistence type="predicted"/>
<evidence type="ECO:0000313" key="2">
    <source>
        <dbReference type="Proteomes" id="UP000197007"/>
    </source>
</evidence>
<evidence type="ECO:0000313" key="1">
    <source>
        <dbReference type="EMBL" id="ASF41873.1"/>
    </source>
</evidence>
<sequence>METSLKTDTTKILKKLIKFYKERNISEEEEYEFTESFVDKYLSENNKINLLGTLGLTANAEAFAQHYLLKGEASKGVNKLVQGLYWMYKYIQLQNFYTRTTPFLVYEFGYAMGISWLLGKDEILETIIAKFEEFLRYEKTTMVTHSFHTSFLYLLYKKYFTSLEKYFDNEDSIYVRLLVNIEKSNQELMPLLIEACDNHLIRSSAMSNKVINTEFCCLDLYPYEIFCYLLVREKMGFEPPVIPHKLMETLVATADLSLATYHPEDDVLLMKILSLLERGREIRF</sequence>
<keyword evidence="2" id="KW-1185">Reference proteome</keyword>
<dbReference type="AlphaFoldDB" id="A0A1Z4BKT1"/>
<name>A0A1Z4BKT1_9FLAO</name>
<gene>
    <name evidence="1" type="ORF">CBG49_01530</name>
</gene>
<dbReference type="EMBL" id="CP022022">
    <property type="protein sequence ID" value="ASF41873.1"/>
    <property type="molecule type" value="Genomic_DNA"/>
</dbReference>
<reference evidence="2" key="1">
    <citation type="submission" date="2017-06" db="EMBL/GenBank/DDBJ databases">
        <title>Complete genome sequence of Capnocytophaga sp. KCOM 1579 (=ChDC OS43) isolated from a human refractory periapical abscess lesion.</title>
        <authorList>
            <person name="Kook J.-K."/>
            <person name="Park S.-N."/>
            <person name="Lim Y.K."/>
            <person name="Roh H."/>
        </authorList>
    </citation>
    <scope>NUCLEOTIDE SEQUENCE [LARGE SCALE GENOMIC DNA]</scope>
    <source>
        <strain evidence="2">ChDC OS43</strain>
    </source>
</reference>
<organism evidence="1 2">
    <name type="scientific">Capnocytophaga endodontalis</name>
    <dbReference type="NCBI Taxonomy" id="2708117"/>
    <lineage>
        <taxon>Bacteria</taxon>
        <taxon>Pseudomonadati</taxon>
        <taxon>Bacteroidota</taxon>
        <taxon>Flavobacteriia</taxon>
        <taxon>Flavobacteriales</taxon>
        <taxon>Flavobacteriaceae</taxon>
        <taxon>Capnocytophaga</taxon>
    </lineage>
</organism>